<organism evidence="1 2">
    <name type="scientific">Macroventuria anomochaeta</name>
    <dbReference type="NCBI Taxonomy" id="301207"/>
    <lineage>
        <taxon>Eukaryota</taxon>
        <taxon>Fungi</taxon>
        <taxon>Dikarya</taxon>
        <taxon>Ascomycota</taxon>
        <taxon>Pezizomycotina</taxon>
        <taxon>Dothideomycetes</taxon>
        <taxon>Pleosporomycetidae</taxon>
        <taxon>Pleosporales</taxon>
        <taxon>Pleosporineae</taxon>
        <taxon>Didymellaceae</taxon>
        <taxon>Macroventuria</taxon>
    </lineage>
</organism>
<dbReference type="EMBL" id="MU006701">
    <property type="protein sequence ID" value="KAF2633845.1"/>
    <property type="molecule type" value="Genomic_DNA"/>
</dbReference>
<accession>A0ACB6SHT6</accession>
<dbReference type="Proteomes" id="UP000799754">
    <property type="component" value="Unassembled WGS sequence"/>
</dbReference>
<proteinExistence type="predicted"/>
<evidence type="ECO:0000313" key="2">
    <source>
        <dbReference type="Proteomes" id="UP000799754"/>
    </source>
</evidence>
<sequence>MSSVPKTMKAARLTRHTVPVPEYGDNDLLLKVGAAGFCHTDYQVYEGVYQSKLPLTPSHEPKVGQRVGMLNLKHACNSCGGCRNYREGDPPNMRFCENKEMAGVQHDGGFAEYVVADAGSSSLLPDGLSSEQAAPMMCAGVIGVIEKDLPVAVIGVGGLGQRPSKGRDLAQEVGPENLRADKVINYNNKDATEQVIKFGGDAGGVAGVCVPLGLPPDGFKFGAIDLVFKERVIRGSLVATKPLTDEMFKLVDKHGVRSHLTTIGFKDVPKLPEVYMNEHLKCRLVLKM</sequence>
<name>A0ACB6SHT6_9PLEO</name>
<keyword evidence="2" id="KW-1185">Reference proteome</keyword>
<reference evidence="1" key="1">
    <citation type="journal article" date="2020" name="Stud. Mycol.">
        <title>101 Dothideomycetes genomes: a test case for predicting lifestyles and emergence of pathogens.</title>
        <authorList>
            <person name="Haridas S."/>
            <person name="Albert R."/>
            <person name="Binder M."/>
            <person name="Bloem J."/>
            <person name="Labutti K."/>
            <person name="Salamov A."/>
            <person name="Andreopoulos B."/>
            <person name="Baker S."/>
            <person name="Barry K."/>
            <person name="Bills G."/>
            <person name="Bluhm B."/>
            <person name="Cannon C."/>
            <person name="Castanera R."/>
            <person name="Culley D."/>
            <person name="Daum C."/>
            <person name="Ezra D."/>
            <person name="Gonzalez J."/>
            <person name="Henrissat B."/>
            <person name="Kuo A."/>
            <person name="Liang C."/>
            <person name="Lipzen A."/>
            <person name="Lutzoni F."/>
            <person name="Magnuson J."/>
            <person name="Mondo S."/>
            <person name="Nolan M."/>
            <person name="Ohm R."/>
            <person name="Pangilinan J."/>
            <person name="Park H.-J."/>
            <person name="Ramirez L."/>
            <person name="Alfaro M."/>
            <person name="Sun H."/>
            <person name="Tritt A."/>
            <person name="Yoshinaga Y."/>
            <person name="Zwiers L.-H."/>
            <person name="Turgeon B."/>
            <person name="Goodwin S."/>
            <person name="Spatafora J."/>
            <person name="Crous P."/>
            <person name="Grigoriev I."/>
        </authorList>
    </citation>
    <scope>NUCLEOTIDE SEQUENCE</scope>
    <source>
        <strain evidence="1">CBS 525.71</strain>
    </source>
</reference>
<evidence type="ECO:0000313" key="1">
    <source>
        <dbReference type="EMBL" id="KAF2633845.1"/>
    </source>
</evidence>
<gene>
    <name evidence="1" type="ORF">BU25DRAFT_427277</name>
</gene>
<comment type="caution">
    <text evidence="1">The sequence shown here is derived from an EMBL/GenBank/DDBJ whole genome shotgun (WGS) entry which is preliminary data.</text>
</comment>
<protein>
    <submittedName>
        <fullName evidence="1">GroES-like protein</fullName>
    </submittedName>
</protein>